<evidence type="ECO:0000313" key="4">
    <source>
        <dbReference type="EMBL" id="EOR92697.1"/>
    </source>
</evidence>
<dbReference type="EMBL" id="AQPN01000145">
    <property type="protein sequence ID" value="EOR92697.1"/>
    <property type="molecule type" value="Genomic_DNA"/>
</dbReference>
<dbReference type="InterPro" id="IPR006860">
    <property type="entry name" value="FecR"/>
</dbReference>
<dbReference type="Gene3D" id="3.55.50.30">
    <property type="match status" value="1"/>
</dbReference>
<feature type="domain" description="FecR protein" evidence="2">
    <location>
        <begin position="100"/>
        <end position="189"/>
    </location>
</feature>
<reference evidence="4 5" key="1">
    <citation type="journal article" date="2013" name="Genome Announc.">
        <title>Draft Genome Sequence of Arcticibacter svalbardensis Strain MN12-7T, a Member of the Family Sphingobacteriaceae Isolated from an Arctic Soil Sample.</title>
        <authorList>
            <person name="Shivaji S."/>
            <person name="Ara S."/>
            <person name="Prasad S."/>
            <person name="Manasa B.P."/>
            <person name="Begum Z."/>
            <person name="Singh A."/>
            <person name="Kumar Pinnaka A."/>
        </authorList>
    </citation>
    <scope>NUCLEOTIDE SEQUENCE [LARGE SCALE GENOMIC DNA]</scope>
    <source>
        <strain evidence="4 5">MN12-7</strain>
    </source>
</reference>
<evidence type="ECO:0000259" key="2">
    <source>
        <dbReference type="Pfam" id="PF04773"/>
    </source>
</evidence>
<dbReference type="GO" id="GO:0016989">
    <property type="term" value="F:sigma factor antagonist activity"/>
    <property type="evidence" value="ECO:0007669"/>
    <property type="project" value="TreeGrafter"/>
</dbReference>
<dbReference type="STRING" id="1150600.ADIARSV_4209"/>
<keyword evidence="1" id="KW-0812">Transmembrane</keyword>
<dbReference type="AlphaFoldDB" id="R9GLK5"/>
<keyword evidence="1" id="KW-0472">Membrane</keyword>
<dbReference type="PIRSF" id="PIRSF018266">
    <property type="entry name" value="FecR"/>
    <property type="match status" value="1"/>
</dbReference>
<comment type="caution">
    <text evidence="4">The sequence shown here is derived from an EMBL/GenBank/DDBJ whole genome shotgun (WGS) entry which is preliminary data.</text>
</comment>
<dbReference type="Gene3D" id="2.60.120.1440">
    <property type="match status" value="1"/>
</dbReference>
<evidence type="ECO:0000313" key="5">
    <source>
        <dbReference type="Proteomes" id="UP000014174"/>
    </source>
</evidence>
<proteinExistence type="predicted"/>
<accession>R9GLK5</accession>
<feature type="domain" description="Protein FecR C-terminal" evidence="3">
    <location>
        <begin position="243"/>
        <end position="299"/>
    </location>
</feature>
<dbReference type="OrthoDB" id="1119382at2"/>
<dbReference type="InterPro" id="IPR012373">
    <property type="entry name" value="Ferrdict_sens_TM"/>
</dbReference>
<dbReference type="RefSeq" id="WP_016197427.1">
    <property type="nucleotide sequence ID" value="NZ_AQPN01000145.1"/>
</dbReference>
<feature type="transmembrane region" description="Helical" evidence="1">
    <location>
        <begin position="60"/>
        <end position="82"/>
    </location>
</feature>
<name>R9GLK5_9SPHI</name>
<dbReference type="Proteomes" id="UP000014174">
    <property type="component" value="Unassembled WGS sequence"/>
</dbReference>
<evidence type="ECO:0000259" key="3">
    <source>
        <dbReference type="Pfam" id="PF16344"/>
    </source>
</evidence>
<keyword evidence="5" id="KW-1185">Reference proteome</keyword>
<dbReference type="Pfam" id="PF16344">
    <property type="entry name" value="FecR_C"/>
    <property type="match status" value="1"/>
</dbReference>
<organism evidence="4 5">
    <name type="scientific">Arcticibacter svalbardensis MN12-7</name>
    <dbReference type="NCBI Taxonomy" id="1150600"/>
    <lineage>
        <taxon>Bacteria</taxon>
        <taxon>Pseudomonadati</taxon>
        <taxon>Bacteroidota</taxon>
        <taxon>Sphingobacteriia</taxon>
        <taxon>Sphingobacteriales</taxon>
        <taxon>Sphingobacteriaceae</taxon>
        <taxon>Arcticibacter</taxon>
    </lineage>
</organism>
<dbReference type="InterPro" id="IPR032508">
    <property type="entry name" value="FecR_C"/>
</dbReference>
<dbReference type="PANTHER" id="PTHR30273:SF2">
    <property type="entry name" value="PROTEIN FECR"/>
    <property type="match status" value="1"/>
</dbReference>
<keyword evidence="1" id="KW-1133">Transmembrane helix</keyword>
<gene>
    <name evidence="4" type="ORF">ADIARSV_4209</name>
</gene>
<evidence type="ECO:0000256" key="1">
    <source>
        <dbReference type="SAM" id="Phobius"/>
    </source>
</evidence>
<dbReference type="PANTHER" id="PTHR30273">
    <property type="entry name" value="PERIPLASMIC SIGNAL SENSOR AND SIGMA FACTOR ACTIVATOR FECR-RELATED"/>
    <property type="match status" value="1"/>
</dbReference>
<protein>
    <submittedName>
        <fullName evidence="4">Putative anti-sigma factor</fullName>
    </submittedName>
</protein>
<dbReference type="eggNOG" id="COG3712">
    <property type="taxonomic scope" value="Bacteria"/>
</dbReference>
<sequence>MNPFKKKLSSKLEEKINNYFDDAEDPSTIEQESNFEGNKTYQRILKTISSKEKQSNHPNWFYQVAAAVLLIFLTSGAFYFYYQSGANVTQVAMQEKKAAPGTLTKVNLPDGTEIWLNAGSKISFPSEFDSDKREVNLEGEAFFKVKHDPQRPFLIHTQNLVTQVLGTSFNVNSFPQENQIKVTVLSGKVAVYEQEMQGKKNLNKTLFLTANQQGVYSKKQKNISLNKKNIKSEEAVAWKEGNLIFKDTELSEVVHNLERRYAIRIEMEKTMSCPVTVNFNNESLERVMRVLAKLVNGQVSYENGHYRLTGAICE</sequence>
<dbReference type="Pfam" id="PF04773">
    <property type="entry name" value="FecR"/>
    <property type="match status" value="1"/>
</dbReference>